<dbReference type="PANTHER" id="PTHR33337:SF40">
    <property type="entry name" value="CENP-V_GFA DOMAIN-CONTAINING PROTEIN-RELATED"/>
    <property type="match status" value="1"/>
</dbReference>
<organism evidence="6 7">
    <name type="scientific">Vibrio splendidus</name>
    <dbReference type="NCBI Taxonomy" id="29497"/>
    <lineage>
        <taxon>Bacteria</taxon>
        <taxon>Pseudomonadati</taxon>
        <taxon>Pseudomonadota</taxon>
        <taxon>Gammaproteobacteria</taxon>
        <taxon>Vibrionales</taxon>
        <taxon>Vibrionaceae</taxon>
        <taxon>Vibrio</taxon>
    </lineage>
</organism>
<protein>
    <submittedName>
        <fullName evidence="6">Aldehyde-activating protein</fullName>
    </submittedName>
</protein>
<dbReference type="GO" id="GO:0016846">
    <property type="term" value="F:carbon-sulfur lyase activity"/>
    <property type="evidence" value="ECO:0007669"/>
    <property type="project" value="InterPro"/>
</dbReference>
<dbReference type="Gene3D" id="3.90.1590.10">
    <property type="entry name" value="glutathione-dependent formaldehyde- activating enzyme (gfa)"/>
    <property type="match status" value="1"/>
</dbReference>
<keyword evidence="3" id="KW-0862">Zinc</keyword>
<evidence type="ECO:0000256" key="3">
    <source>
        <dbReference type="ARBA" id="ARBA00022833"/>
    </source>
</evidence>
<dbReference type="Proteomes" id="UP000235405">
    <property type="component" value="Unassembled WGS sequence"/>
</dbReference>
<dbReference type="GO" id="GO:0046872">
    <property type="term" value="F:metal ion binding"/>
    <property type="evidence" value="ECO:0007669"/>
    <property type="project" value="UniProtKB-KW"/>
</dbReference>
<keyword evidence="2" id="KW-0479">Metal-binding</keyword>
<comment type="similarity">
    <text evidence="1">Belongs to the Gfa family.</text>
</comment>
<dbReference type="AlphaFoldDB" id="A0A0P6YIL2"/>
<dbReference type="Pfam" id="PF04828">
    <property type="entry name" value="GFA"/>
    <property type="match status" value="1"/>
</dbReference>
<evidence type="ECO:0000313" key="7">
    <source>
        <dbReference type="Proteomes" id="UP000235405"/>
    </source>
</evidence>
<evidence type="ECO:0000313" key="6">
    <source>
        <dbReference type="EMBL" id="PMF21652.1"/>
    </source>
</evidence>
<gene>
    <name evidence="6" type="ORF">BCV19_08165</name>
</gene>
<evidence type="ECO:0000256" key="2">
    <source>
        <dbReference type="ARBA" id="ARBA00022723"/>
    </source>
</evidence>
<dbReference type="SUPFAM" id="SSF51316">
    <property type="entry name" value="Mss4-like"/>
    <property type="match status" value="1"/>
</dbReference>
<evidence type="ECO:0000256" key="4">
    <source>
        <dbReference type="ARBA" id="ARBA00023239"/>
    </source>
</evidence>
<dbReference type="EMBL" id="MCSW01000168">
    <property type="protein sequence ID" value="PMF21652.1"/>
    <property type="molecule type" value="Genomic_DNA"/>
</dbReference>
<accession>A0A0P6YIL2</accession>
<reference evidence="7" key="1">
    <citation type="submission" date="2016-07" db="EMBL/GenBank/DDBJ databases">
        <title>Nontailed viruses are major unrecognized killers of bacteria in the ocean.</title>
        <authorList>
            <person name="Kauffman K."/>
            <person name="Hussain F."/>
            <person name="Yang J."/>
            <person name="Arevalo P."/>
            <person name="Brown J."/>
            <person name="Cutler M."/>
            <person name="Kelly L."/>
            <person name="Polz M.F."/>
        </authorList>
    </citation>
    <scope>NUCLEOTIDE SEQUENCE [LARGE SCALE GENOMIC DNA]</scope>
    <source>
        <strain evidence="7">10N.286.54.F3</strain>
    </source>
</reference>
<feature type="domain" description="CENP-V/GFA" evidence="5">
    <location>
        <begin position="3"/>
        <end position="117"/>
    </location>
</feature>
<evidence type="ECO:0000259" key="5">
    <source>
        <dbReference type="PROSITE" id="PS51891"/>
    </source>
</evidence>
<sequence length="138" mass="15733">MSYSEASCLCGVVKIKAENIDPKFTVCHCQSCRTWGGAPFFALKCGTQVKLEGEDKVKMYKSSSWASRGFCRECGTHLFCKFKETGEYNMPVGLFPNLEGLEMDMQYFSDMRPGYYCFSNETKEMTTEEIMAYFADKV</sequence>
<proteinExistence type="inferred from homology"/>
<dbReference type="PROSITE" id="PS51891">
    <property type="entry name" value="CENP_V_GFA"/>
    <property type="match status" value="1"/>
</dbReference>
<comment type="caution">
    <text evidence="6">The sequence shown here is derived from an EMBL/GenBank/DDBJ whole genome shotgun (WGS) entry which is preliminary data.</text>
</comment>
<dbReference type="RefSeq" id="WP_017093759.1">
    <property type="nucleotide sequence ID" value="NZ_CAWMQV010000135.1"/>
</dbReference>
<dbReference type="InterPro" id="IPR006913">
    <property type="entry name" value="CENP-V/GFA"/>
</dbReference>
<dbReference type="PANTHER" id="PTHR33337">
    <property type="entry name" value="GFA DOMAIN-CONTAINING PROTEIN"/>
    <property type="match status" value="1"/>
</dbReference>
<keyword evidence="4" id="KW-0456">Lyase</keyword>
<name>A0A0P6YIL2_VIBSP</name>
<evidence type="ECO:0000256" key="1">
    <source>
        <dbReference type="ARBA" id="ARBA00005495"/>
    </source>
</evidence>
<dbReference type="InterPro" id="IPR011057">
    <property type="entry name" value="Mss4-like_sf"/>
</dbReference>